<evidence type="ECO:0000313" key="2">
    <source>
        <dbReference type="EMBL" id="SES27488.1"/>
    </source>
</evidence>
<dbReference type="RefSeq" id="WP_075002682.1">
    <property type="nucleotide sequence ID" value="NZ_FOGO01000014.1"/>
</dbReference>
<accession>A0A1H9W0Y2</accession>
<reference evidence="3" key="1">
    <citation type="submission" date="2016-10" db="EMBL/GenBank/DDBJ databases">
        <authorList>
            <person name="Varghese N."/>
            <person name="Submissions S."/>
        </authorList>
    </citation>
    <scope>NUCLEOTIDE SEQUENCE [LARGE SCALE GENOMIC DNA]</scope>
    <source>
        <strain evidence="3">CGMCC 4.6825</strain>
    </source>
</reference>
<evidence type="ECO:0000256" key="1">
    <source>
        <dbReference type="SAM" id="Phobius"/>
    </source>
</evidence>
<feature type="transmembrane region" description="Helical" evidence="1">
    <location>
        <begin position="21"/>
        <end position="46"/>
    </location>
</feature>
<keyword evidence="1" id="KW-1133">Transmembrane helix</keyword>
<gene>
    <name evidence="2" type="ORF">SAMN05421870_114129</name>
</gene>
<sequence>MSGDSAESPDSCDASGRMVPWLFWAIIGEPVPWLFSVLGALVPWLFSVPVVDTSCSSTVCS</sequence>
<keyword evidence="1" id="KW-0472">Membrane</keyword>
<organism evidence="2 3">
    <name type="scientific">Streptomyces qinglanensis</name>
    <dbReference type="NCBI Taxonomy" id="943816"/>
    <lineage>
        <taxon>Bacteria</taxon>
        <taxon>Bacillati</taxon>
        <taxon>Actinomycetota</taxon>
        <taxon>Actinomycetes</taxon>
        <taxon>Kitasatosporales</taxon>
        <taxon>Streptomycetaceae</taxon>
        <taxon>Streptomyces</taxon>
    </lineage>
</organism>
<proteinExistence type="predicted"/>
<keyword evidence="3" id="KW-1185">Reference proteome</keyword>
<protein>
    <submittedName>
        <fullName evidence="2">Uncharacterized protein</fullName>
    </submittedName>
</protein>
<evidence type="ECO:0000313" key="3">
    <source>
        <dbReference type="Proteomes" id="UP000182841"/>
    </source>
</evidence>
<name>A0A1H9W0Y2_9ACTN</name>
<dbReference type="EMBL" id="FOGO01000014">
    <property type="protein sequence ID" value="SES27488.1"/>
    <property type="molecule type" value="Genomic_DNA"/>
</dbReference>
<dbReference type="Proteomes" id="UP000182841">
    <property type="component" value="Unassembled WGS sequence"/>
</dbReference>
<dbReference type="AlphaFoldDB" id="A0A1H9W0Y2"/>
<keyword evidence="1" id="KW-0812">Transmembrane</keyword>